<proteinExistence type="predicted"/>
<sequence length="31" mass="3107">MTGNNDGATSGRGILAQGTPRTVLLSASVDF</sequence>
<name>A0A2N9AVU4_METEX</name>
<reference evidence="2" key="1">
    <citation type="submission" date="2017-10" db="EMBL/GenBank/DDBJ databases">
        <authorList>
            <person name="Regsiter A."/>
            <person name="William W."/>
        </authorList>
    </citation>
    <scope>NUCLEOTIDE SEQUENCE [LARGE SCALE GENOMIC DNA]</scope>
</reference>
<dbReference type="Proteomes" id="UP000233769">
    <property type="component" value="Chromosome tk0001"/>
</dbReference>
<accession>A0A2N9AVU4</accession>
<protein>
    <submittedName>
        <fullName evidence="1">Uncharacterized protein</fullName>
    </submittedName>
</protein>
<evidence type="ECO:0000313" key="1">
    <source>
        <dbReference type="EMBL" id="SOR31434.1"/>
    </source>
</evidence>
<dbReference type="EMBL" id="LT962688">
    <property type="protein sequence ID" value="SOR31434.1"/>
    <property type="molecule type" value="Genomic_DNA"/>
</dbReference>
<evidence type="ECO:0000313" key="2">
    <source>
        <dbReference type="Proteomes" id="UP000233769"/>
    </source>
</evidence>
<dbReference type="AlphaFoldDB" id="A0A2N9AVU4"/>
<organism evidence="1 2">
    <name type="scientific">Methylorubrum extorquens</name>
    <name type="common">Methylobacterium dichloromethanicum</name>
    <name type="synonym">Methylobacterium extorquens</name>
    <dbReference type="NCBI Taxonomy" id="408"/>
    <lineage>
        <taxon>Bacteria</taxon>
        <taxon>Pseudomonadati</taxon>
        <taxon>Pseudomonadota</taxon>
        <taxon>Alphaproteobacteria</taxon>
        <taxon>Hyphomicrobiales</taxon>
        <taxon>Methylobacteriaceae</taxon>
        <taxon>Methylorubrum</taxon>
    </lineage>
</organism>
<gene>
    <name evidence="1" type="ORF">TK0001_4849</name>
</gene>